<reference evidence="2" key="2">
    <citation type="submission" date="2020-09" db="EMBL/GenBank/DDBJ databases">
        <authorList>
            <person name="Sun Q."/>
            <person name="Ohkuma M."/>
        </authorList>
    </citation>
    <scope>NUCLEOTIDE SEQUENCE</scope>
    <source>
        <strain evidence="2">JCM 4815</strain>
    </source>
</reference>
<reference evidence="2" key="1">
    <citation type="journal article" date="2014" name="Int. J. Syst. Evol. Microbiol.">
        <title>Complete genome sequence of Corynebacterium casei LMG S-19264T (=DSM 44701T), isolated from a smear-ripened cheese.</title>
        <authorList>
            <consortium name="US DOE Joint Genome Institute (JGI-PGF)"/>
            <person name="Walter F."/>
            <person name="Albersmeier A."/>
            <person name="Kalinowski J."/>
            <person name="Ruckert C."/>
        </authorList>
    </citation>
    <scope>NUCLEOTIDE SEQUENCE</scope>
    <source>
        <strain evidence="2">JCM 4815</strain>
    </source>
</reference>
<dbReference type="EMBL" id="BMVW01000003">
    <property type="protein sequence ID" value="GGZ03472.1"/>
    <property type="molecule type" value="Genomic_DNA"/>
</dbReference>
<keyword evidence="1" id="KW-0812">Transmembrane</keyword>
<keyword evidence="1" id="KW-1133">Transmembrane helix</keyword>
<evidence type="ECO:0000256" key="1">
    <source>
        <dbReference type="SAM" id="Phobius"/>
    </source>
</evidence>
<dbReference type="AlphaFoldDB" id="A0A918PEK0"/>
<organism evidence="2 3">
    <name type="scientific">Streptomyces poonensis</name>
    <dbReference type="NCBI Taxonomy" id="68255"/>
    <lineage>
        <taxon>Bacteria</taxon>
        <taxon>Bacillati</taxon>
        <taxon>Actinomycetota</taxon>
        <taxon>Actinomycetes</taxon>
        <taxon>Kitasatosporales</taxon>
        <taxon>Streptomycetaceae</taxon>
        <taxon>Streptomyces</taxon>
    </lineage>
</organism>
<keyword evidence="1" id="KW-0472">Membrane</keyword>
<protein>
    <submittedName>
        <fullName evidence="2">Uncharacterized protein</fullName>
    </submittedName>
</protein>
<evidence type="ECO:0000313" key="2">
    <source>
        <dbReference type="EMBL" id="GGZ03472.1"/>
    </source>
</evidence>
<sequence>MRGLVSTNAGKASLGFAALALVLLAAGALWGLVTDSEKQIDLASGVLRLSFLPAIIAGVLVVPHHEELRRRGR</sequence>
<dbReference type="Proteomes" id="UP000622166">
    <property type="component" value="Unassembled WGS sequence"/>
</dbReference>
<proteinExistence type="predicted"/>
<comment type="caution">
    <text evidence="2">The sequence shown here is derived from an EMBL/GenBank/DDBJ whole genome shotgun (WGS) entry which is preliminary data.</text>
</comment>
<name>A0A918PEK0_9ACTN</name>
<feature type="transmembrane region" description="Helical" evidence="1">
    <location>
        <begin position="45"/>
        <end position="63"/>
    </location>
</feature>
<gene>
    <name evidence="2" type="ORF">GCM10010365_22860</name>
</gene>
<accession>A0A918PEK0</accession>
<evidence type="ECO:0000313" key="3">
    <source>
        <dbReference type="Proteomes" id="UP000622166"/>
    </source>
</evidence>
<keyword evidence="3" id="KW-1185">Reference proteome</keyword>
<feature type="transmembrane region" description="Helical" evidence="1">
    <location>
        <begin position="12"/>
        <end position="33"/>
    </location>
</feature>